<keyword evidence="3" id="KW-1185">Reference proteome</keyword>
<evidence type="ECO:0000313" key="2">
    <source>
        <dbReference type="EMBL" id="PKI53515.1"/>
    </source>
</evidence>
<dbReference type="Proteomes" id="UP000233551">
    <property type="component" value="Unassembled WGS sequence"/>
</dbReference>
<name>A0A2I0JB99_PUNGR</name>
<comment type="caution">
    <text evidence="2">The sequence shown here is derived from an EMBL/GenBank/DDBJ whole genome shotgun (WGS) entry which is preliminary data.</text>
</comment>
<sequence>MESRSKLQVSSSESSDLVPTILIASTVIAMAEGSSSRAKGRALASSNLSTLVNGLRRLTFFDAVAEGMLGLELPSLYTVSTSARDDHIVLTPHALKVWLTFFIYYKRRGYEYSLVAFRRYFILTNVGACDNAMYFVKAQSLDNYVFGYLLVDSDDDDDQSKVTFSPDQGVLMKESRKRKQQLNDDEDEVEDEDMGIEETGFSPMTGEPNLKIGGEAATTTWSGATTLSTPETRTNEEVVDLEGD</sequence>
<feature type="compositionally biased region" description="Acidic residues" evidence="1">
    <location>
        <begin position="183"/>
        <end position="196"/>
    </location>
</feature>
<gene>
    <name evidence="2" type="ORF">CRG98_026060</name>
</gene>
<reference evidence="2 3" key="1">
    <citation type="submission" date="2017-11" db="EMBL/GenBank/DDBJ databases">
        <title>De-novo sequencing of pomegranate (Punica granatum L.) genome.</title>
        <authorList>
            <person name="Akparov Z."/>
            <person name="Amiraslanov A."/>
            <person name="Hajiyeva S."/>
            <person name="Abbasov M."/>
            <person name="Kaur K."/>
            <person name="Hamwieh A."/>
            <person name="Solovyev V."/>
            <person name="Salamov A."/>
            <person name="Braich B."/>
            <person name="Kosarev P."/>
            <person name="Mahmoud A."/>
            <person name="Hajiyev E."/>
            <person name="Babayeva S."/>
            <person name="Izzatullayeva V."/>
            <person name="Mammadov A."/>
            <person name="Mammadov A."/>
            <person name="Sharifova S."/>
            <person name="Ojaghi J."/>
            <person name="Eynullazada K."/>
            <person name="Bayramov B."/>
            <person name="Abdulazimova A."/>
            <person name="Shahmuradov I."/>
        </authorList>
    </citation>
    <scope>NUCLEOTIDE SEQUENCE [LARGE SCALE GENOMIC DNA]</scope>
    <source>
        <strain evidence="3">cv. AG2017</strain>
        <tissue evidence="2">Leaf</tissue>
    </source>
</reference>
<organism evidence="2 3">
    <name type="scientific">Punica granatum</name>
    <name type="common">Pomegranate</name>
    <dbReference type="NCBI Taxonomy" id="22663"/>
    <lineage>
        <taxon>Eukaryota</taxon>
        <taxon>Viridiplantae</taxon>
        <taxon>Streptophyta</taxon>
        <taxon>Embryophyta</taxon>
        <taxon>Tracheophyta</taxon>
        <taxon>Spermatophyta</taxon>
        <taxon>Magnoliopsida</taxon>
        <taxon>eudicotyledons</taxon>
        <taxon>Gunneridae</taxon>
        <taxon>Pentapetalae</taxon>
        <taxon>rosids</taxon>
        <taxon>malvids</taxon>
        <taxon>Myrtales</taxon>
        <taxon>Lythraceae</taxon>
        <taxon>Punica</taxon>
    </lineage>
</organism>
<proteinExistence type="predicted"/>
<dbReference type="AlphaFoldDB" id="A0A2I0JB99"/>
<evidence type="ECO:0000313" key="3">
    <source>
        <dbReference type="Proteomes" id="UP000233551"/>
    </source>
</evidence>
<dbReference type="EMBL" id="PGOL01001853">
    <property type="protein sequence ID" value="PKI53515.1"/>
    <property type="molecule type" value="Genomic_DNA"/>
</dbReference>
<feature type="region of interest" description="Disordered" evidence="1">
    <location>
        <begin position="173"/>
        <end position="244"/>
    </location>
</feature>
<feature type="compositionally biased region" description="Low complexity" evidence="1">
    <location>
        <begin position="213"/>
        <end position="229"/>
    </location>
</feature>
<protein>
    <submittedName>
        <fullName evidence="2">Uncharacterized protein</fullName>
    </submittedName>
</protein>
<accession>A0A2I0JB99</accession>
<evidence type="ECO:0000256" key="1">
    <source>
        <dbReference type="SAM" id="MobiDB-lite"/>
    </source>
</evidence>